<dbReference type="InterPro" id="IPR014710">
    <property type="entry name" value="RmlC-like_jellyroll"/>
</dbReference>
<feature type="domain" description="Cyclic nucleotide-binding" evidence="1">
    <location>
        <begin position="20"/>
        <end position="106"/>
    </location>
</feature>
<evidence type="ECO:0000313" key="3">
    <source>
        <dbReference type="Proteomes" id="UP001468798"/>
    </source>
</evidence>
<comment type="caution">
    <text evidence="2">The sequence shown here is derived from an EMBL/GenBank/DDBJ whole genome shotgun (WGS) entry which is preliminary data.</text>
</comment>
<dbReference type="CDD" id="cd00038">
    <property type="entry name" value="CAP_ED"/>
    <property type="match status" value="1"/>
</dbReference>
<dbReference type="InterPro" id="IPR000595">
    <property type="entry name" value="cNMP-bd_dom"/>
</dbReference>
<dbReference type="Proteomes" id="UP001468798">
    <property type="component" value="Unassembled WGS sequence"/>
</dbReference>
<dbReference type="RefSeq" id="WP_342690916.1">
    <property type="nucleotide sequence ID" value="NZ_JBCGDP010000003.1"/>
</dbReference>
<dbReference type="Pfam" id="PF00027">
    <property type="entry name" value="cNMP_binding"/>
    <property type="match status" value="1"/>
</dbReference>
<dbReference type="Gene3D" id="2.60.120.10">
    <property type="entry name" value="Jelly Rolls"/>
    <property type="match status" value="1"/>
</dbReference>
<organism evidence="2 3">
    <name type="scientific">Flavobacterium polysaccharolyticum</name>
    <dbReference type="NCBI Taxonomy" id="3133148"/>
    <lineage>
        <taxon>Bacteria</taxon>
        <taxon>Pseudomonadati</taxon>
        <taxon>Bacteroidota</taxon>
        <taxon>Flavobacteriia</taxon>
        <taxon>Flavobacteriales</taxon>
        <taxon>Flavobacteriaceae</taxon>
        <taxon>Flavobacterium</taxon>
    </lineage>
</organism>
<evidence type="ECO:0000259" key="1">
    <source>
        <dbReference type="PROSITE" id="PS50042"/>
    </source>
</evidence>
<protein>
    <submittedName>
        <fullName evidence="2">Crp/Fnr family transcriptional regulator</fullName>
    </submittedName>
</protein>
<sequence length="187" mass="21757">MEKLKMYFRSVGFDTIATDKITGCFQPKLFDKGDCFVEEGKTSLQMGFIETGLFQYFSVTEQGEERTTYISLPNTFVTSLLTYLTESPARESIRALTPAKLWLIDKTDVVALQNQIPKFKDFYIQLMEWQIYCIDTSKFDLIILTAEQRYEKLLKEEPELLQQVPLQYIASILGITPRHLSRLRNKI</sequence>
<name>A0ABU9NKK9_9FLAO</name>
<gene>
    <name evidence="2" type="ORF">WFZ86_05015</name>
</gene>
<proteinExistence type="predicted"/>
<dbReference type="SUPFAM" id="SSF51206">
    <property type="entry name" value="cAMP-binding domain-like"/>
    <property type="match status" value="1"/>
</dbReference>
<evidence type="ECO:0000313" key="2">
    <source>
        <dbReference type="EMBL" id="MEM0575849.1"/>
    </source>
</evidence>
<accession>A0ABU9NKK9</accession>
<dbReference type="EMBL" id="JBCGDP010000003">
    <property type="protein sequence ID" value="MEM0575849.1"/>
    <property type="molecule type" value="Genomic_DNA"/>
</dbReference>
<reference evidence="2 3" key="1">
    <citation type="submission" date="2024-03" db="EMBL/GenBank/DDBJ databases">
        <title>Two novel species of the genus Flavobacterium exhibiting potentially degradation of complex polysaccharides.</title>
        <authorList>
            <person name="Lian X."/>
        </authorList>
    </citation>
    <scope>NUCLEOTIDE SEQUENCE [LARGE SCALE GENOMIC DNA]</scope>
    <source>
        <strain evidence="2 3">N6</strain>
    </source>
</reference>
<dbReference type="InterPro" id="IPR018490">
    <property type="entry name" value="cNMP-bd_dom_sf"/>
</dbReference>
<keyword evidence="3" id="KW-1185">Reference proteome</keyword>
<dbReference type="PROSITE" id="PS50042">
    <property type="entry name" value="CNMP_BINDING_3"/>
    <property type="match status" value="1"/>
</dbReference>